<dbReference type="Proteomes" id="UP001319200">
    <property type="component" value="Unassembled WGS sequence"/>
</dbReference>
<reference evidence="1 2" key="1">
    <citation type="submission" date="2021-05" db="EMBL/GenBank/DDBJ databases">
        <title>A Polyphasic approach of four new species of the genus Ohtaekwangia: Ohtaekwangia histidinii sp. nov., Ohtaekwangia cretensis sp. nov., Ohtaekwangia indiensis sp. nov., Ohtaekwangia reichenbachii sp. nov. from diverse environment.</title>
        <authorList>
            <person name="Octaviana S."/>
        </authorList>
    </citation>
    <scope>NUCLEOTIDE SEQUENCE [LARGE SCALE GENOMIC DNA]</scope>
    <source>
        <strain evidence="1 2">PWU4</strain>
    </source>
</reference>
<evidence type="ECO:0000313" key="1">
    <source>
        <dbReference type="EMBL" id="MBT1699209.1"/>
    </source>
</evidence>
<protein>
    <submittedName>
        <fullName evidence="1">Uncharacterized protein</fullName>
    </submittedName>
</protein>
<keyword evidence="2" id="KW-1185">Reference proteome</keyword>
<organism evidence="1 2">
    <name type="scientific">Chryseosolibacter histidini</name>
    <dbReference type="NCBI Taxonomy" id="2782349"/>
    <lineage>
        <taxon>Bacteria</taxon>
        <taxon>Pseudomonadati</taxon>
        <taxon>Bacteroidota</taxon>
        <taxon>Cytophagia</taxon>
        <taxon>Cytophagales</taxon>
        <taxon>Chryseotaleaceae</taxon>
        <taxon>Chryseosolibacter</taxon>
    </lineage>
</organism>
<sequence>MAYKSPFHFLPADTATTPVDPMVIQRAKKKLLAEFEIDDKGVAGFSKNDLLQWFDNLKPEELRFHKYIYDNKTLLEFLEHGKVTPGDWHAGLPDDASLQHFVLSRVQQQYDHLFAEAFRAADHKRIKELSRFSLPDIEKKGRYYYTGTLNLLTSYYHQLLQLTKDWDKAREPQVREFMSLPFLFIIPTLPPYFQAMRDEFAVTIIRFAAELCDDKFKQREFAQELANISRTLAPSASALSTIESVEKEKIFNEKSESSTASSSSSEGSSKKGCIAWVVAIFLLLNLLRILASALG</sequence>
<comment type="caution">
    <text evidence="1">The sequence shown here is derived from an EMBL/GenBank/DDBJ whole genome shotgun (WGS) entry which is preliminary data.</text>
</comment>
<accession>A0AAP2DRS8</accession>
<gene>
    <name evidence="1" type="ORF">KK083_20095</name>
</gene>
<dbReference type="RefSeq" id="WP_254166953.1">
    <property type="nucleotide sequence ID" value="NZ_JAHESF010000022.1"/>
</dbReference>
<dbReference type="AlphaFoldDB" id="A0AAP2DRS8"/>
<name>A0AAP2DRS8_9BACT</name>
<evidence type="ECO:0000313" key="2">
    <source>
        <dbReference type="Proteomes" id="UP001319200"/>
    </source>
</evidence>
<dbReference type="EMBL" id="JAHESF010000022">
    <property type="protein sequence ID" value="MBT1699209.1"/>
    <property type="molecule type" value="Genomic_DNA"/>
</dbReference>
<proteinExistence type="predicted"/>